<dbReference type="EMBL" id="QNRI01000004">
    <property type="protein sequence ID" value="RBO99428.1"/>
    <property type="molecule type" value="Genomic_DNA"/>
</dbReference>
<evidence type="ECO:0000313" key="3">
    <source>
        <dbReference type="Proteomes" id="UP000252254"/>
    </source>
</evidence>
<dbReference type="Proteomes" id="UP000252254">
    <property type="component" value="Unassembled WGS sequence"/>
</dbReference>
<dbReference type="AlphaFoldDB" id="A0A366EDE7"/>
<evidence type="ECO:0000256" key="1">
    <source>
        <dbReference type="SAM" id="Phobius"/>
    </source>
</evidence>
<dbReference type="Pfam" id="PF06961">
    <property type="entry name" value="DUF1294"/>
    <property type="match status" value="1"/>
</dbReference>
<reference evidence="2 3" key="1">
    <citation type="submission" date="2018-06" db="EMBL/GenBank/DDBJ databases">
        <title>Genomic Encyclopedia of Type Strains, Phase IV (KMG-IV): sequencing the most valuable type-strain genomes for metagenomic binning, comparative biology and taxonomic classification.</title>
        <authorList>
            <person name="Goeker M."/>
        </authorList>
    </citation>
    <scope>NUCLEOTIDE SEQUENCE [LARGE SCALE GENOMIC DNA]</scope>
    <source>
        <strain evidence="2 3">DSM 15140</strain>
    </source>
</reference>
<dbReference type="OrthoDB" id="1698854at2"/>
<dbReference type="PIRSF" id="PIRSF002599">
    <property type="entry name" value="Cold_shock_A"/>
    <property type="match status" value="1"/>
</dbReference>
<proteinExistence type="predicted"/>
<keyword evidence="3" id="KW-1185">Reference proteome</keyword>
<dbReference type="InterPro" id="IPR010718">
    <property type="entry name" value="DUF1294"/>
</dbReference>
<comment type="caution">
    <text evidence="2">The sequence shown here is derived from an EMBL/GenBank/DDBJ whole genome shotgun (WGS) entry which is preliminary data.</text>
</comment>
<dbReference type="GO" id="GO:0003676">
    <property type="term" value="F:nucleic acid binding"/>
    <property type="evidence" value="ECO:0007669"/>
    <property type="project" value="InterPro"/>
</dbReference>
<dbReference type="RefSeq" id="WP_113868331.1">
    <property type="nucleotide sequence ID" value="NZ_BAABQN010000003.1"/>
</dbReference>
<accession>A0A366EDE7</accession>
<sequence length="89" mass="10505">MKELVLIYLILVNVVAFSFMGVDKNRAQKNKWRIPEARLWFFAWIGGSLGSIIGMRIFHHKTKHQLFRLGMPVLLILQLALIFYLIYRT</sequence>
<keyword evidence="1" id="KW-0472">Membrane</keyword>
<name>A0A366EDE7_9BACI</name>
<gene>
    <name evidence="2" type="ORF">DES48_10499</name>
</gene>
<evidence type="ECO:0000313" key="2">
    <source>
        <dbReference type="EMBL" id="RBO99428.1"/>
    </source>
</evidence>
<organism evidence="2 3">
    <name type="scientific">Paraliobacillus ryukyuensis</name>
    <dbReference type="NCBI Taxonomy" id="200904"/>
    <lineage>
        <taxon>Bacteria</taxon>
        <taxon>Bacillati</taxon>
        <taxon>Bacillota</taxon>
        <taxon>Bacilli</taxon>
        <taxon>Bacillales</taxon>
        <taxon>Bacillaceae</taxon>
        <taxon>Paraliobacillus</taxon>
    </lineage>
</organism>
<keyword evidence="1" id="KW-1133">Transmembrane helix</keyword>
<feature type="transmembrane region" description="Helical" evidence="1">
    <location>
        <begin position="40"/>
        <end position="59"/>
    </location>
</feature>
<dbReference type="InterPro" id="IPR012156">
    <property type="entry name" value="Cold_shock_CspA"/>
</dbReference>
<feature type="transmembrane region" description="Helical" evidence="1">
    <location>
        <begin position="66"/>
        <end position="87"/>
    </location>
</feature>
<keyword evidence="1" id="KW-0812">Transmembrane</keyword>
<protein>
    <submittedName>
        <fullName evidence="2">Uncharacterized membrane protein YsdA (DUF1294 family)</fullName>
    </submittedName>
</protein>